<gene>
    <name evidence="5" type="ORF">AFUS01_LOCUS16430</name>
</gene>
<dbReference type="AlphaFoldDB" id="A0A8J2JZN6"/>
<evidence type="ECO:0000256" key="3">
    <source>
        <dbReference type="SAM" id="SignalP"/>
    </source>
</evidence>
<dbReference type="InterPro" id="IPR001254">
    <property type="entry name" value="Trypsin_dom"/>
</dbReference>
<organism evidence="5 6">
    <name type="scientific">Allacma fusca</name>
    <dbReference type="NCBI Taxonomy" id="39272"/>
    <lineage>
        <taxon>Eukaryota</taxon>
        <taxon>Metazoa</taxon>
        <taxon>Ecdysozoa</taxon>
        <taxon>Arthropoda</taxon>
        <taxon>Hexapoda</taxon>
        <taxon>Collembola</taxon>
        <taxon>Symphypleona</taxon>
        <taxon>Sminthuridae</taxon>
        <taxon>Allacma</taxon>
    </lineage>
</organism>
<dbReference type="GO" id="GO:0004252">
    <property type="term" value="F:serine-type endopeptidase activity"/>
    <property type="evidence" value="ECO:0007669"/>
    <property type="project" value="InterPro"/>
</dbReference>
<evidence type="ECO:0000256" key="1">
    <source>
        <dbReference type="ARBA" id="ARBA00023157"/>
    </source>
</evidence>
<name>A0A8J2JZN6_9HEXA</name>
<dbReference type="SMART" id="SM00020">
    <property type="entry name" value="Tryp_SPc"/>
    <property type="match status" value="1"/>
</dbReference>
<dbReference type="CDD" id="cd00190">
    <property type="entry name" value="Tryp_SPc"/>
    <property type="match status" value="1"/>
</dbReference>
<keyword evidence="6" id="KW-1185">Reference proteome</keyword>
<comment type="similarity">
    <text evidence="2">Belongs to the peptidase S1 family. CLIP subfamily.</text>
</comment>
<evidence type="ECO:0000256" key="2">
    <source>
        <dbReference type="ARBA" id="ARBA00024195"/>
    </source>
</evidence>
<dbReference type="OrthoDB" id="5565075at2759"/>
<evidence type="ECO:0000313" key="5">
    <source>
        <dbReference type="EMBL" id="CAG7727597.1"/>
    </source>
</evidence>
<protein>
    <recommendedName>
        <fullName evidence="4">Peptidase S1 domain-containing protein</fullName>
    </recommendedName>
</protein>
<dbReference type="EMBL" id="CAJVCH010150855">
    <property type="protein sequence ID" value="CAG7727597.1"/>
    <property type="molecule type" value="Genomic_DNA"/>
</dbReference>
<dbReference type="InterPro" id="IPR018114">
    <property type="entry name" value="TRYPSIN_HIS"/>
</dbReference>
<feature type="signal peptide" evidence="3">
    <location>
        <begin position="1"/>
        <end position="23"/>
    </location>
</feature>
<reference evidence="5" key="1">
    <citation type="submission" date="2021-06" db="EMBL/GenBank/DDBJ databases">
        <authorList>
            <person name="Hodson N. C."/>
            <person name="Mongue J. A."/>
            <person name="Jaron S. K."/>
        </authorList>
    </citation>
    <scope>NUCLEOTIDE SEQUENCE</scope>
</reference>
<evidence type="ECO:0000313" key="6">
    <source>
        <dbReference type="Proteomes" id="UP000708208"/>
    </source>
</evidence>
<dbReference type="Proteomes" id="UP000708208">
    <property type="component" value="Unassembled WGS sequence"/>
</dbReference>
<dbReference type="Pfam" id="PF00089">
    <property type="entry name" value="Trypsin"/>
    <property type="match status" value="1"/>
</dbReference>
<dbReference type="PROSITE" id="PS50240">
    <property type="entry name" value="TRYPSIN_DOM"/>
    <property type="match status" value="1"/>
</dbReference>
<keyword evidence="1" id="KW-1015">Disulfide bond</keyword>
<sequence>MNKFIYLALSHLLLVGLIYISSAQDTSSSADDPCNCGDSISSRIVGGDEVQPGELPWRVSIFIHHKNESRGSICGGTIIDKFWVMTAAHCVDRIASKGSTPSDINIFIGDGSIYRYDSQNGTLRLLSGNNVVIHPKWNRTIVDFDIALIRVPGGFNFSRPNTARACLPFKFRETTLKNQQVLASGWGQTSNATNSTSRVMRRTDLDMMEYEDCNENLQEMNIGNRIDQKKFCCKTPGKDICQGDSGGSIDYLFEGKYYAFGIVSYVLGFCANPRGVSVMTRVVEYLDWILGITGGNYCSPP</sequence>
<dbReference type="PROSITE" id="PS00134">
    <property type="entry name" value="TRYPSIN_HIS"/>
    <property type="match status" value="1"/>
</dbReference>
<dbReference type="PANTHER" id="PTHR24256">
    <property type="entry name" value="TRYPTASE-RELATED"/>
    <property type="match status" value="1"/>
</dbReference>
<comment type="caution">
    <text evidence="5">The sequence shown here is derived from an EMBL/GenBank/DDBJ whole genome shotgun (WGS) entry which is preliminary data.</text>
</comment>
<keyword evidence="3" id="KW-0732">Signal</keyword>
<dbReference type="FunFam" id="2.40.10.10:FF:000068">
    <property type="entry name" value="transmembrane protease serine 2"/>
    <property type="match status" value="1"/>
</dbReference>
<feature type="domain" description="Peptidase S1" evidence="4">
    <location>
        <begin position="44"/>
        <end position="294"/>
    </location>
</feature>
<accession>A0A8J2JZN6</accession>
<dbReference type="GO" id="GO:0006508">
    <property type="term" value="P:proteolysis"/>
    <property type="evidence" value="ECO:0007669"/>
    <property type="project" value="InterPro"/>
</dbReference>
<dbReference type="InterPro" id="IPR051487">
    <property type="entry name" value="Ser/Thr_Proteases_Immune/Dev"/>
</dbReference>
<evidence type="ECO:0000259" key="4">
    <source>
        <dbReference type="PROSITE" id="PS50240"/>
    </source>
</evidence>
<feature type="chain" id="PRO_5035237348" description="Peptidase S1 domain-containing protein" evidence="3">
    <location>
        <begin position="24"/>
        <end position="301"/>
    </location>
</feature>
<proteinExistence type="inferred from homology"/>